<evidence type="ECO:0000256" key="5">
    <source>
        <dbReference type="ARBA" id="ARBA00023134"/>
    </source>
</evidence>
<feature type="domain" description="Tubulin/FtsZ 2-layer sandwich" evidence="12">
    <location>
        <begin position="219"/>
        <end position="336"/>
    </location>
</feature>
<sequence>MLPLFPEEHATMADAKRLVPEHAATIKVIGLGGGGCNAINRMVDAGLHGVEFYSINTDVQALRASKTNNTVQIGSGLTRGLGAGANPNIGREAADESREDLAMILDGADLVFITAGMGGGTGTGAAPIVAELARESGALTVAVVTKPFAFEGRKRMQSAERGIADLEAKVDTLITIPNERILQIIEKRTPLNEAFTYADDVLRQGIQGISDLITQPGLINLDFADVKTIMTDAGSAMMGIGEGSGEHRAADAAQKAIASPLLETTIEGARGVIFNITGGLDLSMYEVNEAAEMISRAVDSEAQIIFGASIDPEMQGKVRVTVLAAGFGGRPHRTTTAASLGQPIEFDKVAPVNMDDIEVPAFLRYRS</sequence>
<dbReference type="GO" id="GO:0005737">
    <property type="term" value="C:cytoplasm"/>
    <property type="evidence" value="ECO:0007669"/>
    <property type="project" value="UniProtKB-SubCell"/>
</dbReference>
<dbReference type="InterPro" id="IPR024757">
    <property type="entry name" value="FtsZ_C"/>
</dbReference>
<dbReference type="Pfam" id="PF12327">
    <property type="entry name" value="FtsZ_C"/>
    <property type="match status" value="1"/>
</dbReference>
<dbReference type="InterPro" id="IPR008280">
    <property type="entry name" value="Tub_FtsZ_C"/>
</dbReference>
<keyword evidence="4 8" id="KW-0547">Nucleotide-binding</keyword>
<dbReference type="GO" id="GO:0051258">
    <property type="term" value="P:protein polymerization"/>
    <property type="evidence" value="ECO:0007669"/>
    <property type="project" value="UniProtKB-UniRule"/>
</dbReference>
<comment type="subcellular location">
    <subcellularLocation>
        <location evidence="8">Cytoplasm</location>
    </subcellularLocation>
    <text evidence="8">Assembles at midcell at the inner surface of the cytoplasmic membrane.</text>
</comment>
<dbReference type="GO" id="GO:0000917">
    <property type="term" value="P:division septum assembly"/>
    <property type="evidence" value="ECO:0007669"/>
    <property type="project" value="UniProtKB-KW"/>
</dbReference>
<dbReference type="SUPFAM" id="SSF52490">
    <property type="entry name" value="Tubulin nucleotide-binding domain-like"/>
    <property type="match status" value="1"/>
</dbReference>
<dbReference type="SUPFAM" id="SSF55307">
    <property type="entry name" value="Tubulin C-terminal domain-like"/>
    <property type="match status" value="1"/>
</dbReference>
<feature type="binding site" evidence="8">
    <location>
        <begin position="120"/>
        <end position="122"/>
    </location>
    <ligand>
        <name>GTP</name>
        <dbReference type="ChEBI" id="CHEBI:37565"/>
    </ligand>
</feature>
<keyword evidence="14" id="KW-1185">Reference proteome</keyword>
<dbReference type="Gene3D" id="3.30.1330.20">
    <property type="entry name" value="Tubulin/FtsZ, C-terminal domain"/>
    <property type="match status" value="1"/>
</dbReference>
<dbReference type="GO" id="GO:0043093">
    <property type="term" value="P:FtsZ-dependent cytokinesis"/>
    <property type="evidence" value="ECO:0007669"/>
    <property type="project" value="UniProtKB-UniRule"/>
</dbReference>
<evidence type="ECO:0000259" key="12">
    <source>
        <dbReference type="SMART" id="SM00865"/>
    </source>
</evidence>
<evidence type="ECO:0000256" key="1">
    <source>
        <dbReference type="ARBA" id="ARBA00009690"/>
    </source>
</evidence>
<comment type="subunit">
    <text evidence="8">Homodimer. Polymerizes to form a dynamic ring structure in a strictly GTP-dependent manner. Interacts directly with several other division proteins.</text>
</comment>
<dbReference type="GO" id="GO:0032153">
    <property type="term" value="C:cell division site"/>
    <property type="evidence" value="ECO:0007669"/>
    <property type="project" value="UniProtKB-UniRule"/>
</dbReference>
<evidence type="ECO:0000256" key="4">
    <source>
        <dbReference type="ARBA" id="ARBA00022741"/>
    </source>
</evidence>
<proteinExistence type="inferred from homology"/>
<keyword evidence="7 8" id="KW-0131">Cell cycle</keyword>
<evidence type="ECO:0000256" key="10">
    <source>
        <dbReference type="RuleBase" id="RU000631"/>
    </source>
</evidence>
<feature type="binding site" evidence="8">
    <location>
        <position position="151"/>
    </location>
    <ligand>
        <name>GTP</name>
        <dbReference type="ChEBI" id="CHEBI:37565"/>
    </ligand>
</feature>
<dbReference type="InterPro" id="IPR000158">
    <property type="entry name" value="Cell_div_FtsZ"/>
</dbReference>
<name>A0AAN1XYQ9_UNVUL</name>
<comment type="function">
    <text evidence="8 10">Essential cell division protein that forms a contractile ring structure (Z ring) at the future cell division site. The regulation of the ring assembly controls the timing and the location of cell division. One of the functions of the FtsZ ring is to recruit other cell division proteins to the septum to produce a new cell wall between the dividing cells. Binds GTP and shows GTPase activity.</text>
</comment>
<dbReference type="FunFam" id="3.40.50.1440:FF:000023">
    <property type="entry name" value="Cell division protein FtsZ"/>
    <property type="match status" value="1"/>
</dbReference>
<keyword evidence="3 8" id="KW-0132">Cell division</keyword>
<dbReference type="EMBL" id="AP025523">
    <property type="protein sequence ID" value="BDE06697.1"/>
    <property type="molecule type" value="Genomic_DNA"/>
</dbReference>
<feature type="binding site" evidence="8">
    <location>
        <begin position="33"/>
        <end position="37"/>
    </location>
    <ligand>
        <name>GTP</name>
        <dbReference type="ChEBI" id="CHEBI:37565"/>
    </ligand>
</feature>
<dbReference type="Proteomes" id="UP001317532">
    <property type="component" value="Chromosome"/>
</dbReference>
<dbReference type="GO" id="GO:0003924">
    <property type="term" value="F:GTPase activity"/>
    <property type="evidence" value="ECO:0007669"/>
    <property type="project" value="UniProtKB-UniRule"/>
</dbReference>
<dbReference type="Gene3D" id="3.40.50.1440">
    <property type="entry name" value="Tubulin/FtsZ, GTPase domain"/>
    <property type="match status" value="1"/>
</dbReference>
<evidence type="ECO:0000259" key="11">
    <source>
        <dbReference type="SMART" id="SM00864"/>
    </source>
</evidence>
<dbReference type="InterPro" id="IPR045061">
    <property type="entry name" value="FtsZ/CetZ"/>
</dbReference>
<dbReference type="CDD" id="cd02201">
    <property type="entry name" value="FtsZ_type1"/>
    <property type="match status" value="1"/>
</dbReference>
<protein>
    <recommendedName>
        <fullName evidence="8 9">Cell division protein FtsZ</fullName>
    </recommendedName>
</protein>
<evidence type="ECO:0000313" key="13">
    <source>
        <dbReference type="EMBL" id="BDE06697.1"/>
    </source>
</evidence>
<gene>
    <name evidence="8 13" type="primary">ftsZ</name>
    <name evidence="13" type="ORF">WPS_19730</name>
</gene>
<evidence type="ECO:0000256" key="9">
    <source>
        <dbReference type="NCBIfam" id="TIGR00065"/>
    </source>
</evidence>
<dbReference type="InterPro" id="IPR037103">
    <property type="entry name" value="Tubulin/FtsZ-like_C"/>
</dbReference>
<keyword evidence="2 8" id="KW-0963">Cytoplasm</keyword>
<evidence type="ECO:0000256" key="3">
    <source>
        <dbReference type="ARBA" id="ARBA00022618"/>
    </source>
</evidence>
<dbReference type="Pfam" id="PF00091">
    <property type="entry name" value="Tubulin"/>
    <property type="match status" value="1"/>
</dbReference>
<dbReference type="SMART" id="SM00865">
    <property type="entry name" value="Tubulin_C"/>
    <property type="match status" value="1"/>
</dbReference>
<dbReference type="InterPro" id="IPR003008">
    <property type="entry name" value="Tubulin_FtsZ_GTPase"/>
</dbReference>
<dbReference type="KEGG" id="vab:WPS_19730"/>
<keyword evidence="5 8" id="KW-0342">GTP-binding</keyword>
<dbReference type="PANTHER" id="PTHR30314">
    <property type="entry name" value="CELL DIVISION PROTEIN FTSZ-RELATED"/>
    <property type="match status" value="1"/>
</dbReference>
<evidence type="ECO:0000313" key="14">
    <source>
        <dbReference type="Proteomes" id="UP001317532"/>
    </source>
</evidence>
<dbReference type="PROSITE" id="PS01135">
    <property type="entry name" value="FTSZ_2"/>
    <property type="match status" value="1"/>
</dbReference>
<dbReference type="InterPro" id="IPR036525">
    <property type="entry name" value="Tubulin/FtsZ_GTPase_sf"/>
</dbReference>
<accession>A0AAN1XYQ9</accession>
<dbReference type="PRINTS" id="PR00423">
    <property type="entry name" value="CELLDVISFTSZ"/>
</dbReference>
<dbReference type="PROSITE" id="PS01134">
    <property type="entry name" value="FTSZ_1"/>
    <property type="match status" value="1"/>
</dbReference>
<feature type="binding site" evidence="8">
    <location>
        <position position="199"/>
    </location>
    <ligand>
        <name>GTP</name>
        <dbReference type="ChEBI" id="CHEBI:37565"/>
    </ligand>
</feature>
<dbReference type="AlphaFoldDB" id="A0AAN1XYQ9"/>
<evidence type="ECO:0000256" key="2">
    <source>
        <dbReference type="ARBA" id="ARBA00022490"/>
    </source>
</evidence>
<evidence type="ECO:0000256" key="8">
    <source>
        <dbReference type="HAMAP-Rule" id="MF_00909"/>
    </source>
</evidence>
<keyword evidence="6 8" id="KW-0717">Septation</keyword>
<dbReference type="SMART" id="SM00864">
    <property type="entry name" value="Tubulin"/>
    <property type="match status" value="1"/>
</dbReference>
<evidence type="ECO:0000256" key="7">
    <source>
        <dbReference type="ARBA" id="ARBA00023306"/>
    </source>
</evidence>
<comment type="similarity">
    <text evidence="1 8 10">Belongs to the FtsZ family.</text>
</comment>
<dbReference type="GO" id="GO:0005525">
    <property type="term" value="F:GTP binding"/>
    <property type="evidence" value="ECO:0007669"/>
    <property type="project" value="UniProtKB-UniRule"/>
</dbReference>
<dbReference type="InterPro" id="IPR018316">
    <property type="entry name" value="Tubulin/FtsZ_2-layer-sand-dom"/>
</dbReference>
<organism evidence="13 14">
    <name type="scientific">Vulcanimicrobium alpinum</name>
    <dbReference type="NCBI Taxonomy" id="3016050"/>
    <lineage>
        <taxon>Bacteria</taxon>
        <taxon>Bacillati</taxon>
        <taxon>Vulcanimicrobiota</taxon>
        <taxon>Vulcanimicrobiia</taxon>
        <taxon>Vulcanimicrobiales</taxon>
        <taxon>Vulcanimicrobiaceae</taxon>
        <taxon>Vulcanimicrobium</taxon>
    </lineage>
</organism>
<dbReference type="NCBIfam" id="TIGR00065">
    <property type="entry name" value="ftsZ"/>
    <property type="match status" value="1"/>
</dbReference>
<feature type="binding site" evidence="8">
    <location>
        <position position="155"/>
    </location>
    <ligand>
        <name>GTP</name>
        <dbReference type="ChEBI" id="CHEBI:37565"/>
    </ligand>
</feature>
<evidence type="ECO:0000256" key="6">
    <source>
        <dbReference type="ARBA" id="ARBA00023210"/>
    </source>
</evidence>
<dbReference type="InterPro" id="IPR020805">
    <property type="entry name" value="Cell_div_FtsZ_CS"/>
</dbReference>
<reference evidence="13 14" key="1">
    <citation type="journal article" date="2022" name="ISME Commun">
        <title>Vulcanimicrobium alpinus gen. nov. sp. nov., the first cultivated representative of the candidate phylum 'Eremiobacterota', is a metabolically versatile aerobic anoxygenic phototroph.</title>
        <authorList>
            <person name="Yabe S."/>
            <person name="Muto K."/>
            <person name="Abe K."/>
            <person name="Yokota A."/>
            <person name="Staudigel H."/>
            <person name="Tebo B.M."/>
        </authorList>
    </citation>
    <scope>NUCLEOTIDE SEQUENCE [LARGE SCALE GENOMIC DNA]</scope>
    <source>
        <strain evidence="13 14">WC8-2</strain>
    </source>
</reference>
<dbReference type="HAMAP" id="MF_00909">
    <property type="entry name" value="FtsZ"/>
    <property type="match status" value="1"/>
</dbReference>
<feature type="domain" description="Tubulin/FtsZ GTPase" evidence="11">
    <location>
        <begin position="25"/>
        <end position="217"/>
    </location>
</feature>
<dbReference type="PANTHER" id="PTHR30314:SF3">
    <property type="entry name" value="MITOCHONDRIAL DIVISION PROTEIN FSZA"/>
    <property type="match status" value="1"/>
</dbReference>